<accession>A0ABQ0P4X4</accession>
<dbReference type="CDD" id="cd02137">
    <property type="entry name" value="MhqN-like"/>
    <property type="match status" value="1"/>
</dbReference>
<dbReference type="InterPro" id="IPR000415">
    <property type="entry name" value="Nitroreductase-like"/>
</dbReference>
<evidence type="ECO:0000256" key="2">
    <source>
        <dbReference type="ARBA" id="ARBA00023002"/>
    </source>
</evidence>
<organism evidence="4 5">
    <name type="scientific">Gluconacetobacter sacchari DSM 12717</name>
    <dbReference type="NCBI Taxonomy" id="1307940"/>
    <lineage>
        <taxon>Bacteria</taxon>
        <taxon>Pseudomonadati</taxon>
        <taxon>Pseudomonadota</taxon>
        <taxon>Alphaproteobacteria</taxon>
        <taxon>Acetobacterales</taxon>
        <taxon>Acetobacteraceae</taxon>
        <taxon>Gluconacetobacter</taxon>
    </lineage>
</organism>
<dbReference type="PANTHER" id="PTHR43673">
    <property type="entry name" value="NAD(P)H NITROREDUCTASE YDGI-RELATED"/>
    <property type="match status" value="1"/>
</dbReference>
<sequence>MMNAILDTMLARRATKRFDGTHRIPDETLAAILHAARTAPTAFNIQNWRFLVVRDPAVRAEIKAVAWNQPQIEECSALIVLCADMHAYAKNPGRYWKDAPEAMREKYVGMITQFYENNPAMQRDEAFRSAGMAAYALMMAATAHGYDTCPMDGFDFEQVAEIIRLPKDHALVMFVAIGKGTGELPPHGGRIPDADIIVHDRF</sequence>
<proteinExistence type="inferred from homology"/>
<dbReference type="EMBL" id="BAQP01000044">
    <property type="protein sequence ID" value="GBQ22006.1"/>
    <property type="molecule type" value="Genomic_DNA"/>
</dbReference>
<reference evidence="4" key="1">
    <citation type="submission" date="2013-04" db="EMBL/GenBank/DDBJ databases">
        <title>The genome sequencing project of 58 acetic acid bacteria.</title>
        <authorList>
            <person name="Okamoto-Kainuma A."/>
            <person name="Ishikawa M."/>
            <person name="Umino S."/>
            <person name="Koizumi Y."/>
            <person name="Shiwa Y."/>
            <person name="Yoshikawa H."/>
            <person name="Matsutani M."/>
            <person name="Matsushita K."/>
        </authorList>
    </citation>
    <scope>NUCLEOTIDE SEQUENCE</scope>
    <source>
        <strain evidence="4">DSM 12717</strain>
    </source>
</reference>
<evidence type="ECO:0000259" key="3">
    <source>
        <dbReference type="Pfam" id="PF00881"/>
    </source>
</evidence>
<gene>
    <name evidence="4" type="ORF">AA12717_1061</name>
</gene>
<dbReference type="SUPFAM" id="SSF55469">
    <property type="entry name" value="FMN-dependent nitroreductase-like"/>
    <property type="match status" value="1"/>
</dbReference>
<protein>
    <submittedName>
        <fullName evidence="4">NADH/NADPH-flavin oxidoreductase</fullName>
    </submittedName>
</protein>
<comment type="similarity">
    <text evidence="1">Belongs to the nitroreductase family.</text>
</comment>
<dbReference type="InterPro" id="IPR029479">
    <property type="entry name" value="Nitroreductase"/>
</dbReference>
<evidence type="ECO:0000256" key="1">
    <source>
        <dbReference type="ARBA" id="ARBA00007118"/>
    </source>
</evidence>
<comment type="caution">
    <text evidence="4">The sequence shown here is derived from an EMBL/GenBank/DDBJ whole genome shotgun (WGS) entry which is preliminary data.</text>
</comment>
<dbReference type="Gene3D" id="3.40.109.10">
    <property type="entry name" value="NADH Oxidase"/>
    <property type="match status" value="1"/>
</dbReference>
<keyword evidence="5" id="KW-1185">Reference proteome</keyword>
<dbReference type="Pfam" id="PF00881">
    <property type="entry name" value="Nitroreductase"/>
    <property type="match status" value="1"/>
</dbReference>
<feature type="domain" description="Nitroreductase" evidence="3">
    <location>
        <begin position="11"/>
        <end position="179"/>
    </location>
</feature>
<evidence type="ECO:0000313" key="4">
    <source>
        <dbReference type="EMBL" id="GBQ22006.1"/>
    </source>
</evidence>
<keyword evidence="2" id="KW-0560">Oxidoreductase</keyword>
<name>A0ABQ0P4X4_9PROT</name>
<evidence type="ECO:0000313" key="5">
    <source>
        <dbReference type="Proteomes" id="UP001060895"/>
    </source>
</evidence>
<dbReference type="Proteomes" id="UP001060895">
    <property type="component" value="Unassembled WGS sequence"/>
</dbReference>